<sequence length="250" mass="30322">MQQQTILNNLNKLISMTSNQLSCDSECQKNKKIKELKENLQKAQNNIVTAPYELQNAKNNYYKFILGDSNYKKKLESDYSQKAQDLSNIILNTFYNLNDTAIKKTNESIHLESIFKNIQDFSKQLNQQNKKNILLNTQKIQQNLTNDRKIFYQMQKINYLNYWFYFFCFIYYTLFIFYFYFSQHSLFFSLFVFFIPILVHFISSLVFNWLGIQHYIIVVILFFTSIFFYFYSYLFNFIHYLFNLSFSYFG</sequence>
<dbReference type="EMBL" id="MN739881">
    <property type="protein sequence ID" value="QHT75743.1"/>
    <property type="molecule type" value="Genomic_DNA"/>
</dbReference>
<keyword evidence="1" id="KW-0812">Transmembrane</keyword>
<feature type="transmembrane region" description="Helical" evidence="1">
    <location>
        <begin position="217"/>
        <end position="242"/>
    </location>
</feature>
<evidence type="ECO:0000313" key="2">
    <source>
        <dbReference type="EMBL" id="QHT75743.1"/>
    </source>
</evidence>
<dbReference type="InterPro" id="IPR036259">
    <property type="entry name" value="MFS_trans_sf"/>
</dbReference>
<evidence type="ECO:0000256" key="1">
    <source>
        <dbReference type="SAM" id="Phobius"/>
    </source>
</evidence>
<keyword evidence="1" id="KW-1133">Transmembrane helix</keyword>
<organism evidence="2">
    <name type="scientific">viral metagenome</name>
    <dbReference type="NCBI Taxonomy" id="1070528"/>
    <lineage>
        <taxon>unclassified sequences</taxon>
        <taxon>metagenomes</taxon>
        <taxon>organismal metagenomes</taxon>
    </lineage>
</organism>
<feature type="transmembrane region" description="Helical" evidence="1">
    <location>
        <begin position="162"/>
        <end position="181"/>
    </location>
</feature>
<reference evidence="2" key="1">
    <citation type="journal article" date="2020" name="Nature">
        <title>Giant virus diversity and host interactions through global metagenomics.</title>
        <authorList>
            <person name="Schulz F."/>
            <person name="Roux S."/>
            <person name="Paez-Espino D."/>
            <person name="Jungbluth S."/>
            <person name="Walsh D.A."/>
            <person name="Denef V.J."/>
            <person name="McMahon K.D."/>
            <person name="Konstantinidis K.T."/>
            <person name="Eloe-Fadrosh E.A."/>
            <person name="Kyrpides N.C."/>
            <person name="Woyke T."/>
        </authorList>
    </citation>
    <scope>NUCLEOTIDE SEQUENCE</scope>
    <source>
        <strain evidence="2">GVMAG-M-3300023179-71</strain>
    </source>
</reference>
<proteinExistence type="predicted"/>
<dbReference type="SUPFAM" id="SSF103473">
    <property type="entry name" value="MFS general substrate transporter"/>
    <property type="match status" value="1"/>
</dbReference>
<keyword evidence="1" id="KW-0472">Membrane</keyword>
<dbReference type="AlphaFoldDB" id="A0A6C0H6V6"/>
<protein>
    <recommendedName>
        <fullName evidence="3">Transmembrane protein</fullName>
    </recommendedName>
</protein>
<evidence type="ECO:0008006" key="3">
    <source>
        <dbReference type="Google" id="ProtNLM"/>
    </source>
</evidence>
<accession>A0A6C0H6V6</accession>
<name>A0A6C0H6V6_9ZZZZ</name>
<feature type="transmembrane region" description="Helical" evidence="1">
    <location>
        <begin position="187"/>
        <end position="210"/>
    </location>
</feature>